<organism evidence="1 2">
    <name type="scientific">Yersinia pseudotuberculosis</name>
    <dbReference type="NCBI Taxonomy" id="633"/>
    <lineage>
        <taxon>Bacteria</taxon>
        <taxon>Pseudomonadati</taxon>
        <taxon>Pseudomonadota</taxon>
        <taxon>Gammaproteobacteria</taxon>
        <taxon>Enterobacterales</taxon>
        <taxon>Yersiniaceae</taxon>
        <taxon>Yersinia</taxon>
    </lineage>
</organism>
<evidence type="ECO:0000313" key="1">
    <source>
        <dbReference type="EMBL" id="SUP80807.1"/>
    </source>
</evidence>
<sequence>MKKYPIKAEDKSIKSQLFPIIFFNFFTTIY</sequence>
<proteinExistence type="predicted"/>
<accession>A0A380Q693</accession>
<name>A0A380Q693_YERPU</name>
<evidence type="ECO:0000313" key="2">
    <source>
        <dbReference type="Proteomes" id="UP000255087"/>
    </source>
</evidence>
<gene>
    <name evidence="1" type="ORF">NCTC8580_00878</name>
</gene>
<protein>
    <submittedName>
        <fullName evidence="1">Uncharacterized protein</fullName>
    </submittedName>
</protein>
<dbReference type="Proteomes" id="UP000255087">
    <property type="component" value="Unassembled WGS sequence"/>
</dbReference>
<dbReference type="AlphaFoldDB" id="A0A380Q693"/>
<dbReference type="EMBL" id="UHJC01000001">
    <property type="protein sequence ID" value="SUP80807.1"/>
    <property type="molecule type" value="Genomic_DNA"/>
</dbReference>
<reference evidence="1 2" key="1">
    <citation type="submission" date="2018-06" db="EMBL/GenBank/DDBJ databases">
        <authorList>
            <consortium name="Pathogen Informatics"/>
            <person name="Doyle S."/>
        </authorList>
    </citation>
    <scope>NUCLEOTIDE SEQUENCE [LARGE SCALE GENOMIC DNA]</scope>
    <source>
        <strain evidence="1 2">NCTC8580</strain>
    </source>
</reference>